<comment type="caution">
    <text evidence="2">The sequence shown here is derived from an EMBL/GenBank/DDBJ whole genome shotgun (WGS) entry which is preliminary data.</text>
</comment>
<dbReference type="Gene3D" id="1.25.10.10">
    <property type="entry name" value="Leucine-rich Repeat Variant"/>
    <property type="match status" value="1"/>
</dbReference>
<reference evidence="2 3" key="1">
    <citation type="submission" date="2020-04" db="EMBL/GenBank/DDBJ databases">
        <authorList>
            <person name="Wallbank WR R."/>
            <person name="Pardo Diaz C."/>
            <person name="Kozak K."/>
            <person name="Martin S."/>
            <person name="Jiggins C."/>
            <person name="Moest M."/>
            <person name="Warren A I."/>
            <person name="Byers J.R.P. K."/>
            <person name="Montejo-Kovacevich G."/>
            <person name="Yen C E."/>
        </authorList>
    </citation>
    <scope>NUCLEOTIDE SEQUENCE [LARGE SCALE GENOMIC DNA]</scope>
</reference>
<dbReference type="EMBL" id="CADEBC010000488">
    <property type="protein sequence ID" value="CAB3236748.1"/>
    <property type="molecule type" value="Genomic_DNA"/>
</dbReference>
<gene>
    <name evidence="2" type="ORF">APLA_LOCUS6660</name>
</gene>
<feature type="coiled-coil region" evidence="1">
    <location>
        <begin position="30"/>
        <end position="57"/>
    </location>
</feature>
<sequence length="505" mass="58836">MPRKSVTLHKLLNKCLMQKLSQEYYENEVHVEYQLRNNTLRENFEDLENTLKSTNFRDRSKTTLTSLCYLLLLYLELKSEGPWNTEQIQEMKYAVKLNQIFKNRHNINLEEILQSDAFDCQAIFDRCIQELHKKLTVNDINKYPGLIEVYCSLINNIKNYKITINVVTVLPISLLLIDDFKTNNKIKGLQSCTAVLQCLTVEDFSAGNYYEVIYCSLQKNIVEKKKRVTQALFTCFLEFLKVVPSDVKKTKLDEIFSSAVDQLLIESNIYRKIDCLNFITKIIEMHGIDCAKKTIYKDVIYDAIDMCGSVGISEILLPHVIECFQMWLRYCWCIWKLSANHKMLASLFKILYLSKNEVTQLKVQNLIVTLIKLCTKEEQIDILENLDDPLKCSNKDFLNREDEDDPVDKLASNQPITPVTCIRKSDATKLKKDKKLKLSAETEETSKLTTGELQRLLLLEQIKLTRLQAEREQLMITELNLRAAQHRRTESVEQRVVVEEDDVLK</sequence>
<accession>A0A8S0ZXJ8</accession>
<dbReference type="SUPFAM" id="SSF48371">
    <property type="entry name" value="ARM repeat"/>
    <property type="match status" value="1"/>
</dbReference>
<dbReference type="Proteomes" id="UP000494106">
    <property type="component" value="Unassembled WGS sequence"/>
</dbReference>
<dbReference type="InterPro" id="IPR011989">
    <property type="entry name" value="ARM-like"/>
</dbReference>
<keyword evidence="3" id="KW-1185">Reference proteome</keyword>
<dbReference type="AlphaFoldDB" id="A0A8S0ZXJ8"/>
<organism evidence="2 3">
    <name type="scientific">Arctia plantaginis</name>
    <name type="common">Wood tiger moth</name>
    <name type="synonym">Phalaena plantaginis</name>
    <dbReference type="NCBI Taxonomy" id="874455"/>
    <lineage>
        <taxon>Eukaryota</taxon>
        <taxon>Metazoa</taxon>
        <taxon>Ecdysozoa</taxon>
        <taxon>Arthropoda</taxon>
        <taxon>Hexapoda</taxon>
        <taxon>Insecta</taxon>
        <taxon>Pterygota</taxon>
        <taxon>Neoptera</taxon>
        <taxon>Endopterygota</taxon>
        <taxon>Lepidoptera</taxon>
        <taxon>Glossata</taxon>
        <taxon>Ditrysia</taxon>
        <taxon>Noctuoidea</taxon>
        <taxon>Erebidae</taxon>
        <taxon>Arctiinae</taxon>
        <taxon>Arctia</taxon>
    </lineage>
</organism>
<proteinExistence type="predicted"/>
<evidence type="ECO:0000313" key="2">
    <source>
        <dbReference type="EMBL" id="CAB3236748.1"/>
    </source>
</evidence>
<dbReference type="OrthoDB" id="6417021at2759"/>
<evidence type="ECO:0000256" key="1">
    <source>
        <dbReference type="SAM" id="Coils"/>
    </source>
</evidence>
<protein>
    <submittedName>
        <fullName evidence="2">Uncharacterized protein</fullName>
    </submittedName>
</protein>
<evidence type="ECO:0000313" key="3">
    <source>
        <dbReference type="Proteomes" id="UP000494106"/>
    </source>
</evidence>
<name>A0A8S0ZXJ8_ARCPL</name>
<dbReference type="InterPro" id="IPR016024">
    <property type="entry name" value="ARM-type_fold"/>
</dbReference>
<keyword evidence="1" id="KW-0175">Coiled coil</keyword>